<protein>
    <submittedName>
        <fullName evidence="2">Uncharacterized protein</fullName>
    </submittedName>
</protein>
<dbReference type="Proteomes" id="UP001459277">
    <property type="component" value="Unassembled WGS sequence"/>
</dbReference>
<feature type="compositionally biased region" description="Basic and acidic residues" evidence="1">
    <location>
        <begin position="1"/>
        <end position="18"/>
    </location>
</feature>
<feature type="region of interest" description="Disordered" evidence="1">
    <location>
        <begin position="1"/>
        <end position="66"/>
    </location>
</feature>
<name>A0AAW2CL76_9ROSI</name>
<evidence type="ECO:0000313" key="3">
    <source>
        <dbReference type="Proteomes" id="UP001459277"/>
    </source>
</evidence>
<feature type="region of interest" description="Disordered" evidence="1">
    <location>
        <begin position="79"/>
        <end position="120"/>
    </location>
</feature>
<accession>A0AAW2CL76</accession>
<comment type="caution">
    <text evidence="2">The sequence shown here is derived from an EMBL/GenBank/DDBJ whole genome shotgun (WGS) entry which is preliminary data.</text>
</comment>
<feature type="compositionally biased region" description="Basic and acidic residues" evidence="1">
    <location>
        <begin position="81"/>
        <end position="96"/>
    </location>
</feature>
<feature type="compositionally biased region" description="Polar residues" evidence="1">
    <location>
        <begin position="19"/>
        <end position="32"/>
    </location>
</feature>
<gene>
    <name evidence="2" type="ORF">SO802_018522</name>
</gene>
<reference evidence="2 3" key="1">
    <citation type="submission" date="2024-01" db="EMBL/GenBank/DDBJ databases">
        <title>A telomere-to-telomere, gap-free genome of sweet tea (Lithocarpus litseifolius).</title>
        <authorList>
            <person name="Zhou J."/>
        </authorList>
    </citation>
    <scope>NUCLEOTIDE SEQUENCE [LARGE SCALE GENOMIC DNA]</scope>
    <source>
        <strain evidence="2">Zhou-2022a</strain>
        <tissue evidence="2">Leaf</tissue>
    </source>
</reference>
<feature type="compositionally biased region" description="Low complexity" evidence="1">
    <location>
        <begin position="42"/>
        <end position="55"/>
    </location>
</feature>
<dbReference type="EMBL" id="JAZDWU010000006">
    <property type="protein sequence ID" value="KAK9998919.1"/>
    <property type="molecule type" value="Genomic_DNA"/>
</dbReference>
<evidence type="ECO:0000313" key="2">
    <source>
        <dbReference type="EMBL" id="KAK9998919.1"/>
    </source>
</evidence>
<feature type="compositionally biased region" description="Low complexity" evidence="1">
    <location>
        <begin position="100"/>
        <end position="112"/>
    </location>
</feature>
<keyword evidence="3" id="KW-1185">Reference proteome</keyword>
<proteinExistence type="predicted"/>
<evidence type="ECO:0000256" key="1">
    <source>
        <dbReference type="SAM" id="MobiDB-lite"/>
    </source>
</evidence>
<organism evidence="2 3">
    <name type="scientific">Lithocarpus litseifolius</name>
    <dbReference type="NCBI Taxonomy" id="425828"/>
    <lineage>
        <taxon>Eukaryota</taxon>
        <taxon>Viridiplantae</taxon>
        <taxon>Streptophyta</taxon>
        <taxon>Embryophyta</taxon>
        <taxon>Tracheophyta</taxon>
        <taxon>Spermatophyta</taxon>
        <taxon>Magnoliopsida</taxon>
        <taxon>eudicotyledons</taxon>
        <taxon>Gunneridae</taxon>
        <taxon>Pentapetalae</taxon>
        <taxon>rosids</taxon>
        <taxon>fabids</taxon>
        <taxon>Fagales</taxon>
        <taxon>Fagaceae</taxon>
        <taxon>Lithocarpus</taxon>
    </lineage>
</organism>
<sequence length="163" mass="18303">MKAKAAEERRRCPQEPENQRNGSDTMLNKFQNPSPYPDRPRSLPSSPADPSSPDDPSGPRPLHRLRSFFTGRSTIQIFFTGHDRSSPADPRPDLLHRPRSFFTGRSTSRSSPADPRPDLLHRPIHVQIFTGHDRSSPGDPRSRSSSPATIVCVWVCFCDDLFG</sequence>
<dbReference type="AlphaFoldDB" id="A0AAW2CL76"/>